<gene>
    <name evidence="1" type="ORF">PMAYCL1PPCAC_32880</name>
</gene>
<dbReference type="EMBL" id="BTRK01000006">
    <property type="protein sequence ID" value="GMR62685.1"/>
    <property type="molecule type" value="Genomic_DNA"/>
</dbReference>
<dbReference type="AlphaFoldDB" id="A0AAN5IFS0"/>
<sequence>SQELKDLIFKVLANHNISAPNKELVRFEQIGQNRGYNSAVHKLTLEDGRTYAIKISDNNAEETRLLKLLHNRKLEFYEWLEGVRSEADGDYESLQQLEIFRRHEMRCRA</sequence>
<evidence type="ECO:0000313" key="1">
    <source>
        <dbReference type="EMBL" id="GMR62685.1"/>
    </source>
</evidence>
<feature type="non-terminal residue" evidence="1">
    <location>
        <position position="109"/>
    </location>
</feature>
<keyword evidence="2" id="KW-1185">Reference proteome</keyword>
<proteinExistence type="predicted"/>
<name>A0AAN5IFS0_9BILA</name>
<evidence type="ECO:0000313" key="2">
    <source>
        <dbReference type="Proteomes" id="UP001328107"/>
    </source>
</evidence>
<reference evidence="2" key="1">
    <citation type="submission" date="2022-10" db="EMBL/GenBank/DDBJ databases">
        <title>Genome assembly of Pristionchus species.</title>
        <authorList>
            <person name="Yoshida K."/>
            <person name="Sommer R.J."/>
        </authorList>
    </citation>
    <scope>NUCLEOTIDE SEQUENCE [LARGE SCALE GENOMIC DNA]</scope>
    <source>
        <strain evidence="2">RS5460</strain>
    </source>
</reference>
<protein>
    <submittedName>
        <fullName evidence="1">Uncharacterized protein</fullName>
    </submittedName>
</protein>
<organism evidence="1 2">
    <name type="scientific">Pristionchus mayeri</name>
    <dbReference type="NCBI Taxonomy" id="1317129"/>
    <lineage>
        <taxon>Eukaryota</taxon>
        <taxon>Metazoa</taxon>
        <taxon>Ecdysozoa</taxon>
        <taxon>Nematoda</taxon>
        <taxon>Chromadorea</taxon>
        <taxon>Rhabditida</taxon>
        <taxon>Rhabditina</taxon>
        <taxon>Diplogasteromorpha</taxon>
        <taxon>Diplogasteroidea</taxon>
        <taxon>Neodiplogasteridae</taxon>
        <taxon>Pristionchus</taxon>
    </lineage>
</organism>
<comment type="caution">
    <text evidence="1">The sequence shown here is derived from an EMBL/GenBank/DDBJ whole genome shotgun (WGS) entry which is preliminary data.</text>
</comment>
<feature type="non-terminal residue" evidence="1">
    <location>
        <position position="1"/>
    </location>
</feature>
<dbReference type="Proteomes" id="UP001328107">
    <property type="component" value="Unassembled WGS sequence"/>
</dbReference>
<accession>A0AAN5IFS0</accession>